<dbReference type="EMBL" id="CP067134">
    <property type="protein sequence ID" value="WCR11035.1"/>
    <property type="molecule type" value="Genomic_DNA"/>
</dbReference>
<dbReference type="Pfam" id="PF13618">
    <property type="entry name" value="Gluconate_2-dh3"/>
    <property type="match status" value="1"/>
</dbReference>
<dbReference type="InterPro" id="IPR027056">
    <property type="entry name" value="Gluconate_2DH_su3"/>
</dbReference>
<sequence>MTGRFHPPYPGWNVLDKWDSPSFNDVTRAVLRKRLEEVPKRRFFTRKEWPTLQALCDTVLPQNHNADPVPLANWIDAALHEERGSGTRHADMPAPPRAWRQGLAALDAEARARGAADFASLMPDARGALLHDVDAGRLRTDWQRLPARRFFRNLVLAEIVAIYYSHPTGQSEIGFGGPASPRGYVRLQPNRADAWEAPPGQWEETP</sequence>
<protein>
    <submittedName>
        <fullName evidence="1">Gluconate 2-dehydrogenase subunit 3 family protein</fullName>
    </submittedName>
</protein>
<gene>
    <name evidence="1" type="ORF">JHW45_01050</name>
</gene>
<organism evidence="1 2">
    <name type="scientific">Paracoccus stylophorae</name>
    <dbReference type="NCBI Taxonomy" id="659350"/>
    <lineage>
        <taxon>Bacteria</taxon>
        <taxon>Pseudomonadati</taxon>
        <taxon>Pseudomonadota</taxon>
        <taxon>Alphaproteobacteria</taxon>
        <taxon>Rhodobacterales</taxon>
        <taxon>Paracoccaceae</taxon>
        <taxon>Paracoccus</taxon>
    </lineage>
</organism>
<evidence type="ECO:0000313" key="2">
    <source>
        <dbReference type="Proteomes" id="UP001218412"/>
    </source>
</evidence>
<evidence type="ECO:0000313" key="1">
    <source>
        <dbReference type="EMBL" id="WCR11035.1"/>
    </source>
</evidence>
<dbReference type="RefSeq" id="WP_272859122.1">
    <property type="nucleotide sequence ID" value="NZ_CP067134.1"/>
</dbReference>
<name>A0ABY7SW25_9RHOB</name>
<reference evidence="1 2" key="1">
    <citation type="submission" date="2021-01" db="EMBL/GenBank/DDBJ databases">
        <title>Biogeographic distribution of Paracoccus.</title>
        <authorList>
            <person name="Hollensteiner J."/>
            <person name="Leineberger J."/>
            <person name="Brinkhoff T."/>
            <person name="Daniel R."/>
        </authorList>
    </citation>
    <scope>NUCLEOTIDE SEQUENCE [LARGE SCALE GENOMIC DNA]</scope>
    <source>
        <strain evidence="1 2">LMG25392</strain>
    </source>
</reference>
<proteinExistence type="predicted"/>
<accession>A0ABY7SW25</accession>
<keyword evidence="2" id="KW-1185">Reference proteome</keyword>
<dbReference type="Proteomes" id="UP001218412">
    <property type="component" value="Chromosome"/>
</dbReference>